<dbReference type="GO" id="GO:0016740">
    <property type="term" value="F:transferase activity"/>
    <property type="evidence" value="ECO:0007669"/>
    <property type="project" value="UniProtKB-KW"/>
</dbReference>
<protein>
    <submittedName>
        <fullName evidence="1">CoA transferase</fullName>
    </submittedName>
</protein>
<organism evidence="1 2">
    <name type="scientific">Candidatus Desulfatibia profunda</name>
    <dbReference type="NCBI Taxonomy" id="2841695"/>
    <lineage>
        <taxon>Bacteria</taxon>
        <taxon>Pseudomonadati</taxon>
        <taxon>Thermodesulfobacteriota</taxon>
        <taxon>Desulfobacteria</taxon>
        <taxon>Desulfobacterales</taxon>
        <taxon>Desulfobacterales incertae sedis</taxon>
        <taxon>Candidatus Desulfatibia</taxon>
    </lineage>
</organism>
<sequence>AAIHWRETTGLGTMIEFSQVQAATRCLGYTTPMYGRFGIVRQRWGNWDTQLSVHGIILCGKSDFPDVKNPQDKHDARYVMVSAFQDADFKELCAITGMKDLYNKYKAHKDRVEAETQVEIYAALERWAEDKSRSQVVKILQDAGLLAEPVMNDREVYECDHYRQRGTIRWLDDPIFGDVLTQSGYSSGLMSKSPRRQNWIWRPVGADNVKIYHELLGYPTATIEEWYNKSWI</sequence>
<dbReference type="SUPFAM" id="SSF89796">
    <property type="entry name" value="CoA-transferase family III (CaiB/BaiF)"/>
    <property type="match status" value="1"/>
</dbReference>
<dbReference type="AlphaFoldDB" id="A0A8J6TGQ5"/>
<dbReference type="Proteomes" id="UP000603434">
    <property type="component" value="Unassembled WGS sequence"/>
</dbReference>
<reference evidence="1 2" key="1">
    <citation type="submission" date="2020-08" db="EMBL/GenBank/DDBJ databases">
        <title>Bridging the membrane lipid divide: bacteria of the FCB group superphylum have the potential to synthesize archaeal ether lipids.</title>
        <authorList>
            <person name="Villanueva L."/>
            <person name="Von Meijenfeldt F.A.B."/>
            <person name="Westbye A.B."/>
            <person name="Yadav S."/>
            <person name="Hopmans E.C."/>
            <person name="Dutilh B.E."/>
            <person name="Sinninghe Damste J.S."/>
        </authorList>
    </citation>
    <scope>NUCLEOTIDE SEQUENCE [LARGE SCALE GENOMIC DNA]</scope>
    <source>
        <strain evidence="1">NIOZ-UU30</strain>
    </source>
</reference>
<keyword evidence="1" id="KW-0808">Transferase</keyword>
<dbReference type="InterPro" id="IPR044855">
    <property type="entry name" value="CoA-Trfase_III_dom3_sf"/>
</dbReference>
<dbReference type="Pfam" id="PF02515">
    <property type="entry name" value="CoA_transf_3"/>
    <property type="match status" value="1"/>
</dbReference>
<name>A0A8J6TGQ5_9BACT</name>
<gene>
    <name evidence="1" type="ORF">H8E23_06175</name>
</gene>
<dbReference type="InterPro" id="IPR023606">
    <property type="entry name" value="CoA-Trfase_III_dom_1_sf"/>
</dbReference>
<accession>A0A8J6TGQ5</accession>
<dbReference type="PANTHER" id="PTHR48228">
    <property type="entry name" value="SUCCINYL-COA--D-CITRAMALATE COA-TRANSFERASE"/>
    <property type="match status" value="1"/>
</dbReference>
<dbReference type="InterPro" id="IPR050509">
    <property type="entry name" value="CoA-transferase_III"/>
</dbReference>
<dbReference type="PANTHER" id="PTHR48228:SF5">
    <property type="entry name" value="ALPHA-METHYLACYL-COA RACEMASE"/>
    <property type="match status" value="1"/>
</dbReference>
<dbReference type="Gene3D" id="3.30.1540.10">
    <property type="entry name" value="formyl-coa transferase, domain 3"/>
    <property type="match status" value="1"/>
</dbReference>
<evidence type="ECO:0000313" key="1">
    <source>
        <dbReference type="EMBL" id="MBC8360965.1"/>
    </source>
</evidence>
<proteinExistence type="predicted"/>
<dbReference type="Gene3D" id="3.40.50.10540">
    <property type="entry name" value="Crotonobetainyl-coa:carnitine coa-transferase, domain 1"/>
    <property type="match status" value="1"/>
</dbReference>
<dbReference type="EMBL" id="JACNJH010000116">
    <property type="protein sequence ID" value="MBC8360965.1"/>
    <property type="molecule type" value="Genomic_DNA"/>
</dbReference>
<evidence type="ECO:0000313" key="2">
    <source>
        <dbReference type="Proteomes" id="UP000603434"/>
    </source>
</evidence>
<feature type="non-terminal residue" evidence="1">
    <location>
        <position position="1"/>
    </location>
</feature>
<dbReference type="InterPro" id="IPR003673">
    <property type="entry name" value="CoA-Trfase_fam_III"/>
</dbReference>
<comment type="caution">
    <text evidence="1">The sequence shown here is derived from an EMBL/GenBank/DDBJ whole genome shotgun (WGS) entry which is preliminary data.</text>
</comment>